<reference evidence="3 4" key="1">
    <citation type="journal article" date="2014" name="BMC Genomics">
        <title>Comparative genomics of the major fungal agents of human and animal Sporotrichosis: Sporothrix schenckii and Sporothrix brasiliensis.</title>
        <authorList>
            <person name="Teixeira M.M."/>
            <person name="de Almeida L.G."/>
            <person name="Kubitschek-Barreira P."/>
            <person name="Alves F.L."/>
            <person name="Kioshima E.S."/>
            <person name="Abadio A.K."/>
            <person name="Fernandes L."/>
            <person name="Derengowski L.S."/>
            <person name="Ferreira K.S."/>
            <person name="Souza R.C."/>
            <person name="Ruiz J.C."/>
            <person name="de Andrade N.C."/>
            <person name="Paes H.C."/>
            <person name="Nicola A.M."/>
            <person name="Albuquerque P."/>
            <person name="Gerber A.L."/>
            <person name="Martins V.P."/>
            <person name="Peconick L.D."/>
            <person name="Neto A.V."/>
            <person name="Chaucanez C.B."/>
            <person name="Silva P.A."/>
            <person name="Cunha O.L."/>
            <person name="de Oliveira F.F."/>
            <person name="dos Santos T.C."/>
            <person name="Barros A.L."/>
            <person name="Soares M.A."/>
            <person name="de Oliveira L.M."/>
            <person name="Marini M.M."/>
            <person name="Villalobos-Duno H."/>
            <person name="Cunha M.M."/>
            <person name="de Hoog S."/>
            <person name="da Silveira J.F."/>
            <person name="Henrissat B."/>
            <person name="Nino-Vega G.A."/>
            <person name="Cisalpino P.S."/>
            <person name="Mora-Montes H.M."/>
            <person name="Almeida S.R."/>
            <person name="Stajich J.E."/>
            <person name="Lopes-Bezerra L.M."/>
            <person name="Vasconcelos A.T."/>
            <person name="Felipe M.S."/>
        </authorList>
    </citation>
    <scope>NUCLEOTIDE SEQUENCE [LARGE SCALE GENOMIC DNA]</scope>
    <source>
        <strain evidence="3 4">1099-18</strain>
    </source>
</reference>
<feature type="region of interest" description="Disordered" evidence="1">
    <location>
        <begin position="520"/>
        <end position="587"/>
    </location>
</feature>
<dbReference type="GO" id="GO:0031146">
    <property type="term" value="P:SCF-dependent proteasomal ubiquitin-dependent protein catabolic process"/>
    <property type="evidence" value="ECO:0007669"/>
    <property type="project" value="TreeGrafter"/>
</dbReference>
<comment type="caution">
    <text evidence="3">The sequence shown here is derived from an EMBL/GenBank/DDBJ whole genome shotgun (WGS) entry which is preliminary data.</text>
</comment>
<proteinExistence type="predicted"/>
<dbReference type="VEuPathDB" id="FungiDB:SPSK_04043"/>
<dbReference type="SUPFAM" id="SSF81383">
    <property type="entry name" value="F-box domain"/>
    <property type="match status" value="1"/>
</dbReference>
<dbReference type="PROSITE" id="PS50181">
    <property type="entry name" value="FBOX"/>
    <property type="match status" value="1"/>
</dbReference>
<evidence type="ECO:0000313" key="4">
    <source>
        <dbReference type="Proteomes" id="UP000033710"/>
    </source>
</evidence>
<dbReference type="CDD" id="cd09917">
    <property type="entry name" value="F-box_SF"/>
    <property type="match status" value="1"/>
</dbReference>
<dbReference type="Proteomes" id="UP000033710">
    <property type="component" value="Unassembled WGS sequence"/>
</dbReference>
<dbReference type="EMBL" id="AXCR01000010">
    <property type="protein sequence ID" value="KJR83312.1"/>
    <property type="molecule type" value="Genomic_DNA"/>
</dbReference>
<gene>
    <name evidence="3" type="ORF">SPSK_04043</name>
</gene>
<evidence type="ECO:0000259" key="2">
    <source>
        <dbReference type="PROSITE" id="PS50181"/>
    </source>
</evidence>
<evidence type="ECO:0000313" key="3">
    <source>
        <dbReference type="EMBL" id="KJR83312.1"/>
    </source>
</evidence>
<dbReference type="OrthoDB" id="3219396at2759"/>
<dbReference type="GO" id="GO:0005737">
    <property type="term" value="C:cytoplasm"/>
    <property type="evidence" value="ECO:0007669"/>
    <property type="project" value="TreeGrafter"/>
</dbReference>
<dbReference type="Pfam" id="PF25499">
    <property type="entry name" value="Beta-prop_pof12"/>
    <property type="match status" value="1"/>
</dbReference>
<sequence length="735" mass="79471">MAGGKRRRDEQGEYSLNAHDGGASSIRVQASRKQNTDAATTKRLKLYPASQARSVRATGRRGSQVASTSSSLSPGTDCLSPLSDELLIRILGNLDMTDLLSLASVSRRFHWLADDSQLWKAIYYERYVLPRALAIPGFRAGPLISTKGTTGETADAATLFSLSRTPGSGSGVGHGTADGRQMRTQSSAVRDRFGSWNRSVATSWKQKFKLRHNWARGKCAVEELRPDHGAAYDGPSASRDGGDVGGDVDAPGDGFHQMLLKVIDGIAVTADRKRGLRVWELKSRSLVATSDFSQRSRFATAAGSFGKARKGSHSEEYGADQARDEAKSHGRDDVAFLTPRSLAVDVGTNVLDIAVGLLDGGFDIWQFDLAKKALTRRFSHPASSSGPLAGIAYSHPFVLTATDSGLISLYAFAPEAKQNAAQRVVGSSNVPNGLGLSAPHLLTSLRSHTSRPPLALSIRKLALVTVASIVYTFSTRQGWSIGIQDLHVKSDELGDGDGKEACGFRLPTVVATRLASTLPVRTHERASSHARTRLRRTGTPSSSPLHSETNQRSSVGLAPMKAATPVPPSGQRHIHRESPVRHEDEVDGGPTTLCYSHPYLLASMPDNTLILHLCTSNASTLTISAGIRLWGHTSGISDAEITARGKAVSVSLRGEEMRVWELEGRPAAERGRSVAIRPHLRDVASSRWSSDDDGRESLTRDWDERRNWVGFDDEMVIVLKQSPGGRETLLMYDFT</sequence>
<feature type="region of interest" description="Disordered" evidence="1">
    <location>
        <begin position="304"/>
        <end position="330"/>
    </location>
</feature>
<dbReference type="AlphaFoldDB" id="A0A0F2M0T4"/>
<feature type="compositionally biased region" description="Basic and acidic residues" evidence="1">
    <location>
        <begin position="312"/>
        <end position="330"/>
    </location>
</feature>
<protein>
    <submittedName>
        <fullName evidence="3">F-box domain containing protein</fullName>
    </submittedName>
</protein>
<dbReference type="InterPro" id="IPR001810">
    <property type="entry name" value="F-box_dom"/>
</dbReference>
<dbReference type="GeneID" id="27666133"/>
<evidence type="ECO:0000256" key="1">
    <source>
        <dbReference type="SAM" id="MobiDB-lite"/>
    </source>
</evidence>
<dbReference type="SUPFAM" id="SSF69322">
    <property type="entry name" value="Tricorn protease domain 2"/>
    <property type="match status" value="1"/>
</dbReference>
<reference evidence="3 4" key="2">
    <citation type="journal article" date="2015" name="Eukaryot. Cell">
        <title>Asexual propagation of a virulent clone complex in a human and feline outbreak of sporotrichosis.</title>
        <authorList>
            <person name="Teixeira Mde M."/>
            <person name="Rodrigues A.M."/>
            <person name="Tsui C.K."/>
            <person name="de Almeida L.G."/>
            <person name="Van Diepeningen A.D."/>
            <person name="van den Ende B.G."/>
            <person name="Fernandes G.F."/>
            <person name="Kano R."/>
            <person name="Hamelin R.C."/>
            <person name="Lopes-Bezerra L.M."/>
            <person name="Vasconcelos A.T."/>
            <person name="de Hoog S."/>
            <person name="de Camargo Z.P."/>
            <person name="Felipe M.S."/>
        </authorList>
    </citation>
    <scope>NUCLEOTIDE SEQUENCE [LARGE SCALE GENOMIC DNA]</scope>
    <source>
        <strain evidence="3 4">1099-18</strain>
    </source>
</reference>
<feature type="domain" description="F-box" evidence="2">
    <location>
        <begin position="76"/>
        <end position="122"/>
    </location>
</feature>
<feature type="compositionally biased region" description="Polar residues" evidence="1">
    <location>
        <begin position="26"/>
        <end position="39"/>
    </location>
</feature>
<feature type="compositionally biased region" description="Polar residues" evidence="1">
    <location>
        <begin position="538"/>
        <end position="554"/>
    </location>
</feature>
<dbReference type="PANTHER" id="PTHR12874">
    <property type="entry name" value="F-BOX ONLY PROTEIN 48-RELATED"/>
    <property type="match status" value="1"/>
</dbReference>
<dbReference type="InterPro" id="IPR036047">
    <property type="entry name" value="F-box-like_dom_sf"/>
</dbReference>
<dbReference type="PANTHER" id="PTHR12874:SF9">
    <property type="entry name" value="F-BOX ONLY PROTEIN 48"/>
    <property type="match status" value="1"/>
</dbReference>
<dbReference type="Pfam" id="PF12937">
    <property type="entry name" value="F-box-like"/>
    <property type="match status" value="1"/>
</dbReference>
<feature type="compositionally biased region" description="Polar residues" evidence="1">
    <location>
        <begin position="64"/>
        <end position="74"/>
    </location>
</feature>
<name>A0A0F2M0T4_SPOSC</name>
<dbReference type="RefSeq" id="XP_016585988.1">
    <property type="nucleotide sequence ID" value="XM_016730856.1"/>
</dbReference>
<dbReference type="SMART" id="SM00256">
    <property type="entry name" value="FBOX"/>
    <property type="match status" value="1"/>
</dbReference>
<organism evidence="3 4">
    <name type="scientific">Sporothrix schenckii 1099-18</name>
    <dbReference type="NCBI Taxonomy" id="1397361"/>
    <lineage>
        <taxon>Eukaryota</taxon>
        <taxon>Fungi</taxon>
        <taxon>Dikarya</taxon>
        <taxon>Ascomycota</taxon>
        <taxon>Pezizomycotina</taxon>
        <taxon>Sordariomycetes</taxon>
        <taxon>Sordariomycetidae</taxon>
        <taxon>Ophiostomatales</taxon>
        <taxon>Ophiostomataceae</taxon>
        <taxon>Sporothrix</taxon>
    </lineage>
</organism>
<dbReference type="Gene3D" id="1.20.1280.50">
    <property type="match status" value="1"/>
</dbReference>
<dbReference type="KEGG" id="ssck:SPSK_04043"/>
<feature type="region of interest" description="Disordered" evidence="1">
    <location>
        <begin position="1"/>
        <end position="76"/>
    </location>
</feature>
<dbReference type="GO" id="GO:0019005">
    <property type="term" value="C:SCF ubiquitin ligase complex"/>
    <property type="evidence" value="ECO:0007669"/>
    <property type="project" value="TreeGrafter"/>
</dbReference>
<accession>A0A0F2M0T4</accession>